<proteinExistence type="predicted"/>
<dbReference type="Gene3D" id="3.90.226.10">
    <property type="entry name" value="2-enoyl-CoA Hydratase, Chain A, domain 1"/>
    <property type="match status" value="2"/>
</dbReference>
<dbReference type="EMBL" id="CAADRA010005242">
    <property type="protein sequence ID" value="VFT87496.1"/>
    <property type="molecule type" value="Genomic_DNA"/>
</dbReference>
<dbReference type="Gene3D" id="3.30.750.44">
    <property type="match status" value="2"/>
</dbReference>
<dbReference type="SMART" id="SM00245">
    <property type="entry name" value="TSPc"/>
    <property type="match status" value="1"/>
</dbReference>
<feature type="region of interest" description="Disordered" evidence="1">
    <location>
        <begin position="1"/>
        <end position="30"/>
    </location>
</feature>
<accession>A0A485KRJ3</accession>
<feature type="region of interest" description="Disordered" evidence="1">
    <location>
        <begin position="46"/>
        <end position="74"/>
    </location>
</feature>
<reference evidence="3" key="2">
    <citation type="submission" date="2019-06" db="EMBL/GenBank/DDBJ databases">
        <title>Genomics analysis of Aphanomyces spp. identifies a new class of oomycete effector associated with host adaptation.</title>
        <authorList>
            <person name="Gaulin E."/>
        </authorList>
    </citation>
    <scope>NUCLEOTIDE SEQUENCE</scope>
    <source>
        <strain evidence="3">CBS 578.67</strain>
    </source>
</reference>
<feature type="domain" description="Tail specific protease" evidence="2">
    <location>
        <begin position="79"/>
        <end position="259"/>
    </location>
</feature>
<organism evidence="4 5">
    <name type="scientific">Aphanomyces stellatus</name>
    <dbReference type="NCBI Taxonomy" id="120398"/>
    <lineage>
        <taxon>Eukaryota</taxon>
        <taxon>Sar</taxon>
        <taxon>Stramenopiles</taxon>
        <taxon>Oomycota</taxon>
        <taxon>Saprolegniomycetes</taxon>
        <taxon>Saprolegniales</taxon>
        <taxon>Verrucalvaceae</taxon>
        <taxon>Aphanomyces</taxon>
    </lineage>
</organism>
<dbReference type="PANTHER" id="PTHR11261">
    <property type="entry name" value="INTERPHOTORECEPTOR RETINOID-BINDING PROTEIN"/>
    <property type="match status" value="1"/>
</dbReference>
<reference evidence="4 5" key="1">
    <citation type="submission" date="2019-03" db="EMBL/GenBank/DDBJ databases">
        <authorList>
            <person name="Gaulin E."/>
            <person name="Dumas B."/>
        </authorList>
    </citation>
    <scope>NUCLEOTIDE SEQUENCE [LARGE SCALE GENOMIC DNA]</scope>
    <source>
        <strain evidence="4">CBS 568.67</strain>
    </source>
</reference>
<dbReference type="InterPro" id="IPR029045">
    <property type="entry name" value="ClpP/crotonase-like_dom_sf"/>
</dbReference>
<dbReference type="SUPFAM" id="SSF52096">
    <property type="entry name" value="ClpP/crotonase"/>
    <property type="match status" value="2"/>
</dbReference>
<keyword evidence="5" id="KW-1185">Reference proteome</keyword>
<sequence length="411" mass="45478">MTKTESPHADDPIDAASRSPSRPESPHQALEAASFEDAATLGAFATRLTVTPSKQDEPTTDESEEAENDDDQPNFPDWVLECFANTNYGIPKVEVLTGRVGYLEWPCLVTLALCKDTVVSVINLVSNTDALIVDLRACVCEDPDTADLLYIRPTNTTKPRVVGQKDNYTEHKRNYFGKPVYVLTSTSTFLCGEKVAYTLQSFGKAQVVGTAKTGDGAHHGEDFYLHPYLSVFIPTEGNINMKTGTDWEGDSVAPDVQVATPEEGLDVAHAFALKQILTRRRDKWSKKDFMAPYIQKLEAKLTAYILKTFEIATIVGTAKTGGWAYPDQLFYLHPYWGVLISTGRNINTNTGTDWEGDGVAPHVQVATPDQGLDVAHALALKQILARRRDEWSKKDFMAPYIQQLEAKLSEL</sequence>
<gene>
    <name evidence="4" type="primary">Aste57867_10624</name>
    <name evidence="3" type="ORF">As57867_010584</name>
    <name evidence="4" type="ORF">ASTE57867_10624</name>
</gene>
<dbReference type="AlphaFoldDB" id="A0A485KRJ3"/>
<dbReference type="GO" id="GO:0006508">
    <property type="term" value="P:proteolysis"/>
    <property type="evidence" value="ECO:0007669"/>
    <property type="project" value="InterPro"/>
</dbReference>
<dbReference type="OrthoDB" id="10268064at2759"/>
<feature type="compositionally biased region" description="Basic and acidic residues" evidence="1">
    <location>
        <begin position="1"/>
        <end position="11"/>
    </location>
</feature>
<evidence type="ECO:0000313" key="3">
    <source>
        <dbReference type="EMBL" id="KAF0698766.1"/>
    </source>
</evidence>
<dbReference type="EMBL" id="VJMH01005221">
    <property type="protein sequence ID" value="KAF0698766.1"/>
    <property type="molecule type" value="Genomic_DNA"/>
</dbReference>
<dbReference type="PANTHER" id="PTHR11261:SF3">
    <property type="entry name" value="RETINOL-BINDING PROTEIN 3"/>
    <property type="match status" value="1"/>
</dbReference>
<evidence type="ECO:0000313" key="5">
    <source>
        <dbReference type="Proteomes" id="UP000332933"/>
    </source>
</evidence>
<evidence type="ECO:0000259" key="2">
    <source>
        <dbReference type="SMART" id="SM00245"/>
    </source>
</evidence>
<evidence type="ECO:0000313" key="4">
    <source>
        <dbReference type="EMBL" id="VFT87496.1"/>
    </source>
</evidence>
<protein>
    <submittedName>
        <fullName evidence="4">Aste57867_10624 protein</fullName>
    </submittedName>
</protein>
<feature type="compositionally biased region" description="Acidic residues" evidence="1">
    <location>
        <begin position="58"/>
        <end position="72"/>
    </location>
</feature>
<dbReference type="InterPro" id="IPR005151">
    <property type="entry name" value="Tail-specific_protease"/>
</dbReference>
<evidence type="ECO:0000256" key="1">
    <source>
        <dbReference type="SAM" id="MobiDB-lite"/>
    </source>
</evidence>
<dbReference type="Proteomes" id="UP000332933">
    <property type="component" value="Unassembled WGS sequence"/>
</dbReference>
<name>A0A485KRJ3_9STRA</name>
<dbReference type="Pfam" id="PF03572">
    <property type="entry name" value="Peptidase_S41"/>
    <property type="match status" value="1"/>
</dbReference>
<dbReference type="GO" id="GO:0008236">
    <property type="term" value="F:serine-type peptidase activity"/>
    <property type="evidence" value="ECO:0007669"/>
    <property type="project" value="InterPro"/>
</dbReference>